<sequence length="102" mass="11782">MDDHVLGFLYVLGTHANGQERREKAGIHSQWHEQPRRRMQCRKWFHGSSMEGMMGATHEWILSILEAKYSTPLEDHILNDAHGLSRAVHGQDPYDPGRFIGF</sequence>
<gene>
    <name evidence="1" type="ORF">F2Q69_00005798</name>
</gene>
<dbReference type="EMBL" id="QGKX02001521">
    <property type="protein sequence ID" value="KAF3510713.1"/>
    <property type="molecule type" value="Genomic_DNA"/>
</dbReference>
<evidence type="ECO:0000313" key="2">
    <source>
        <dbReference type="Proteomes" id="UP000712600"/>
    </source>
</evidence>
<reference evidence="1" key="1">
    <citation type="submission" date="2019-12" db="EMBL/GenBank/DDBJ databases">
        <title>Genome sequencing and annotation of Brassica cretica.</title>
        <authorList>
            <person name="Studholme D.J."/>
            <person name="Sarris P."/>
        </authorList>
    </citation>
    <scope>NUCLEOTIDE SEQUENCE</scope>
    <source>
        <strain evidence="1">PFS-109/04</strain>
        <tissue evidence="1">Leaf</tissue>
    </source>
</reference>
<dbReference type="Proteomes" id="UP000712600">
    <property type="component" value="Unassembled WGS sequence"/>
</dbReference>
<protein>
    <submittedName>
        <fullName evidence="1">Uncharacterized protein</fullName>
    </submittedName>
</protein>
<organism evidence="1 2">
    <name type="scientific">Brassica cretica</name>
    <name type="common">Mustard</name>
    <dbReference type="NCBI Taxonomy" id="69181"/>
    <lineage>
        <taxon>Eukaryota</taxon>
        <taxon>Viridiplantae</taxon>
        <taxon>Streptophyta</taxon>
        <taxon>Embryophyta</taxon>
        <taxon>Tracheophyta</taxon>
        <taxon>Spermatophyta</taxon>
        <taxon>Magnoliopsida</taxon>
        <taxon>eudicotyledons</taxon>
        <taxon>Gunneridae</taxon>
        <taxon>Pentapetalae</taxon>
        <taxon>rosids</taxon>
        <taxon>malvids</taxon>
        <taxon>Brassicales</taxon>
        <taxon>Brassicaceae</taxon>
        <taxon>Brassiceae</taxon>
        <taxon>Brassica</taxon>
    </lineage>
</organism>
<dbReference type="AlphaFoldDB" id="A0A8S9PD01"/>
<evidence type="ECO:0000313" key="1">
    <source>
        <dbReference type="EMBL" id="KAF3510713.1"/>
    </source>
</evidence>
<proteinExistence type="predicted"/>
<accession>A0A8S9PD01</accession>
<name>A0A8S9PD01_BRACR</name>
<comment type="caution">
    <text evidence="1">The sequence shown here is derived from an EMBL/GenBank/DDBJ whole genome shotgun (WGS) entry which is preliminary data.</text>
</comment>